<evidence type="ECO:0000313" key="1">
    <source>
        <dbReference type="EMBL" id="KAJ3525740.1"/>
    </source>
</evidence>
<proteinExistence type="predicted"/>
<comment type="caution">
    <text evidence="1">The sequence shown here is derived from an EMBL/GenBank/DDBJ whole genome shotgun (WGS) entry which is preliminary data.</text>
</comment>
<evidence type="ECO:0000313" key="2">
    <source>
        <dbReference type="Proteomes" id="UP001148629"/>
    </source>
</evidence>
<dbReference type="Proteomes" id="UP001148629">
    <property type="component" value="Unassembled WGS sequence"/>
</dbReference>
<gene>
    <name evidence="1" type="ORF">NM208_g11507</name>
</gene>
<dbReference type="EMBL" id="JANRMS010001857">
    <property type="protein sequence ID" value="KAJ3525740.1"/>
    <property type="molecule type" value="Genomic_DNA"/>
</dbReference>
<organism evidence="1 2">
    <name type="scientific">Fusarium decemcellulare</name>
    <dbReference type="NCBI Taxonomy" id="57161"/>
    <lineage>
        <taxon>Eukaryota</taxon>
        <taxon>Fungi</taxon>
        <taxon>Dikarya</taxon>
        <taxon>Ascomycota</taxon>
        <taxon>Pezizomycotina</taxon>
        <taxon>Sordariomycetes</taxon>
        <taxon>Hypocreomycetidae</taxon>
        <taxon>Hypocreales</taxon>
        <taxon>Nectriaceae</taxon>
        <taxon>Fusarium</taxon>
        <taxon>Fusarium decemcellulare species complex</taxon>
    </lineage>
</organism>
<sequence>MKSILLLGALWPAQAAAQRYTYTTQTITECFSSTQSDFGPAAPTQGSDKYWTVEMPECHDCHCPDCTYTHTYTTTLDVFSPHGLVEFPYAIKEIYRGMSAMPADATPTAIPYGFTSGVETCNICGDEPVVATMTYPRGGSPYQASATAPASAVETKFERPSTLQTKVASQEATAVPSDSVGHATLEKTVLQHKVTKFEKPGEGADFSNLGLESEPSQLEDEDDAPSFSSTPSDKIKNFSNLRLGASDASDSSDVTDAAPSKDSDNGGASLRPPVGAGIALLLPLALML</sequence>
<reference evidence="1" key="1">
    <citation type="submission" date="2022-08" db="EMBL/GenBank/DDBJ databases">
        <title>Genome Sequence of Fusarium decemcellulare.</title>
        <authorList>
            <person name="Buettner E."/>
        </authorList>
    </citation>
    <scope>NUCLEOTIDE SEQUENCE</scope>
    <source>
        <strain evidence="1">Babe19</strain>
    </source>
</reference>
<protein>
    <submittedName>
        <fullName evidence="1">Uncharacterized protein</fullName>
    </submittedName>
</protein>
<name>A0ACC1RTF2_9HYPO</name>
<accession>A0ACC1RTF2</accession>
<keyword evidence="2" id="KW-1185">Reference proteome</keyword>